<gene>
    <name evidence="1" type="ORF">GQS65_18700</name>
</gene>
<proteinExistence type="predicted"/>
<dbReference type="RefSeq" id="WP_158206145.1">
    <property type="nucleotide sequence ID" value="NZ_WSZK01000036.1"/>
</dbReference>
<dbReference type="AlphaFoldDB" id="A0A6B0GS36"/>
<evidence type="ECO:0000313" key="1">
    <source>
        <dbReference type="EMBL" id="MWG36489.1"/>
    </source>
</evidence>
<comment type="caution">
    <text evidence="1">The sequence shown here is derived from an EMBL/GenBank/DDBJ whole genome shotgun (WGS) entry which is preliminary data.</text>
</comment>
<accession>A0A6B0GS36</accession>
<reference evidence="1 2" key="1">
    <citation type="submission" date="2019-12" db="EMBL/GenBank/DDBJ databases">
        <title>Halocatena pleomorpha gen. nov. sp. nov., an extremely halophilic archaeon of family Halobacteriaceae isolated from saltpan soil.</title>
        <authorList>
            <person name="Pal Y."/>
            <person name="Verma A."/>
            <person name="Krishnamurthi S."/>
            <person name="Kumar P."/>
        </authorList>
    </citation>
    <scope>NUCLEOTIDE SEQUENCE [LARGE SCALE GENOMIC DNA]</scope>
    <source>
        <strain evidence="1 2">JCM 16495</strain>
    </source>
</reference>
<keyword evidence="2" id="KW-1185">Reference proteome</keyword>
<evidence type="ECO:0000313" key="2">
    <source>
        <dbReference type="Proteomes" id="UP000451471"/>
    </source>
</evidence>
<dbReference type="Proteomes" id="UP000451471">
    <property type="component" value="Unassembled WGS sequence"/>
</dbReference>
<organism evidence="1 2">
    <name type="scientific">Halomarina oriensis</name>
    <dbReference type="NCBI Taxonomy" id="671145"/>
    <lineage>
        <taxon>Archaea</taxon>
        <taxon>Methanobacteriati</taxon>
        <taxon>Methanobacteriota</taxon>
        <taxon>Stenosarchaea group</taxon>
        <taxon>Halobacteria</taxon>
        <taxon>Halobacteriales</taxon>
        <taxon>Natronomonadaceae</taxon>
        <taxon>Halomarina</taxon>
    </lineage>
</organism>
<dbReference type="EMBL" id="WSZK01000036">
    <property type="protein sequence ID" value="MWG36489.1"/>
    <property type="molecule type" value="Genomic_DNA"/>
</dbReference>
<sequence length="101" mass="11085">MTRPEKLTLYDADVEHGPYRDAHLVSRTGYTLVKLPHEASPPAVDDVLGLTVLAHDVESNDGVATEGPLRHQTMAVVFEGQVVGSYDGNSSTHRYYKAEAY</sequence>
<name>A0A6B0GS36_9EURY</name>
<protein>
    <submittedName>
        <fullName evidence="1">Uncharacterized protein</fullName>
    </submittedName>
</protein>